<feature type="non-terminal residue" evidence="2">
    <location>
        <position position="1"/>
    </location>
</feature>
<protein>
    <submittedName>
        <fullName evidence="2">Uncharacterized protein</fullName>
    </submittedName>
</protein>
<name>X0V3D5_9ZZZZ</name>
<reference evidence="2" key="1">
    <citation type="journal article" date="2014" name="Front. Microbiol.">
        <title>High frequency of phylogenetically diverse reductive dehalogenase-homologous genes in deep subseafloor sedimentary metagenomes.</title>
        <authorList>
            <person name="Kawai M."/>
            <person name="Futagami T."/>
            <person name="Toyoda A."/>
            <person name="Takaki Y."/>
            <person name="Nishi S."/>
            <person name="Hori S."/>
            <person name="Arai W."/>
            <person name="Tsubouchi T."/>
            <person name="Morono Y."/>
            <person name="Uchiyama I."/>
            <person name="Ito T."/>
            <person name="Fujiyama A."/>
            <person name="Inagaki F."/>
            <person name="Takami H."/>
        </authorList>
    </citation>
    <scope>NUCLEOTIDE SEQUENCE</scope>
    <source>
        <strain evidence="2">Expedition CK06-06</strain>
    </source>
</reference>
<comment type="caution">
    <text evidence="2">The sequence shown here is derived from an EMBL/GenBank/DDBJ whole genome shotgun (WGS) entry which is preliminary data.</text>
</comment>
<dbReference type="AlphaFoldDB" id="X0V3D5"/>
<accession>X0V3D5</accession>
<evidence type="ECO:0000256" key="1">
    <source>
        <dbReference type="SAM" id="MobiDB-lite"/>
    </source>
</evidence>
<sequence>FGEKLPSVMPFPSIGAQASPFVNAADQEDSTTCTAPK</sequence>
<gene>
    <name evidence="2" type="ORF">S01H1_32923</name>
</gene>
<feature type="region of interest" description="Disordered" evidence="1">
    <location>
        <begin position="1"/>
        <end position="37"/>
    </location>
</feature>
<evidence type="ECO:0000313" key="2">
    <source>
        <dbReference type="EMBL" id="GAG07013.1"/>
    </source>
</evidence>
<dbReference type="EMBL" id="BARS01020416">
    <property type="protein sequence ID" value="GAG07013.1"/>
    <property type="molecule type" value="Genomic_DNA"/>
</dbReference>
<organism evidence="2">
    <name type="scientific">marine sediment metagenome</name>
    <dbReference type="NCBI Taxonomy" id="412755"/>
    <lineage>
        <taxon>unclassified sequences</taxon>
        <taxon>metagenomes</taxon>
        <taxon>ecological metagenomes</taxon>
    </lineage>
</organism>
<proteinExistence type="predicted"/>